<organism evidence="7 8">
    <name type="scientific">Phaedon cochleariae</name>
    <name type="common">Mustard beetle</name>
    <dbReference type="NCBI Taxonomy" id="80249"/>
    <lineage>
        <taxon>Eukaryota</taxon>
        <taxon>Metazoa</taxon>
        <taxon>Ecdysozoa</taxon>
        <taxon>Arthropoda</taxon>
        <taxon>Hexapoda</taxon>
        <taxon>Insecta</taxon>
        <taxon>Pterygota</taxon>
        <taxon>Neoptera</taxon>
        <taxon>Endopterygota</taxon>
        <taxon>Coleoptera</taxon>
        <taxon>Polyphaga</taxon>
        <taxon>Cucujiformia</taxon>
        <taxon>Chrysomeloidea</taxon>
        <taxon>Chrysomelidae</taxon>
        <taxon>Chrysomelinae</taxon>
        <taxon>Chrysomelini</taxon>
        <taxon>Phaedon</taxon>
    </lineage>
</organism>
<evidence type="ECO:0000259" key="5">
    <source>
        <dbReference type="PROSITE" id="PS51192"/>
    </source>
</evidence>
<reference evidence="7" key="1">
    <citation type="submission" date="2022-01" db="EMBL/GenBank/DDBJ databases">
        <authorList>
            <person name="King R."/>
        </authorList>
    </citation>
    <scope>NUCLEOTIDE SEQUENCE</scope>
</reference>
<dbReference type="Pfam" id="PF00270">
    <property type="entry name" value="DEAD"/>
    <property type="match status" value="1"/>
</dbReference>
<dbReference type="Pfam" id="PF00271">
    <property type="entry name" value="Helicase_C"/>
    <property type="match status" value="1"/>
</dbReference>
<dbReference type="SUPFAM" id="SSF52540">
    <property type="entry name" value="P-loop containing nucleoside triphosphate hydrolases"/>
    <property type="match status" value="1"/>
</dbReference>
<keyword evidence="8" id="KW-1185">Reference proteome</keyword>
<dbReference type="InterPro" id="IPR001650">
    <property type="entry name" value="Helicase_C-like"/>
</dbReference>
<dbReference type="InterPro" id="IPR011545">
    <property type="entry name" value="DEAD/DEAH_box_helicase_dom"/>
</dbReference>
<evidence type="ECO:0000256" key="2">
    <source>
        <dbReference type="ARBA" id="ARBA00022801"/>
    </source>
</evidence>
<evidence type="ECO:0000256" key="3">
    <source>
        <dbReference type="ARBA" id="ARBA00022806"/>
    </source>
</evidence>
<evidence type="ECO:0000313" key="8">
    <source>
        <dbReference type="Proteomes" id="UP001153737"/>
    </source>
</evidence>
<dbReference type="PANTHER" id="PTHR47960">
    <property type="entry name" value="DEAD-BOX ATP-DEPENDENT RNA HELICASE 50"/>
    <property type="match status" value="1"/>
</dbReference>
<name>A0A9N9SE70_PHACE</name>
<dbReference type="PROSITE" id="PS51192">
    <property type="entry name" value="HELICASE_ATP_BIND_1"/>
    <property type="match status" value="1"/>
</dbReference>
<evidence type="ECO:0000256" key="1">
    <source>
        <dbReference type="ARBA" id="ARBA00022741"/>
    </source>
</evidence>
<dbReference type="EMBL" id="OU896709">
    <property type="protein sequence ID" value="CAG9819641.1"/>
    <property type="molecule type" value="Genomic_DNA"/>
</dbReference>
<dbReference type="PROSITE" id="PS51194">
    <property type="entry name" value="HELICASE_CTER"/>
    <property type="match status" value="1"/>
</dbReference>
<sequence>MKVASRVNALCKNLIRPNFEFVFPYSTALPKEKKKIGQLLISCKRKNLNHYSSIYYGNLDEVPLASKGWSHSKARGDFLTVHPFPDEMHELTYSLREMGLNASMIEALKKEGIQRATEFQHRAFDVVRSGSHVMLAAETGCGKTLSYLLPIIQELSGNKAPAMNCPKAVVIVPNRELAYQIGEVAKILGDSVGVNVKVVVGGRIKSMMMNPTFEDIDVLVGTPGAIGKLSTVGVYKLNEAKYAVLDEADTLIDDSFIERMSSLVKRLSQSQFLLVTATLPKSLPDILAPLEQSMKHVVSPRIHKPLLNITQKFLRLNASMKPSHLLQTAKNNKSPMVIFTNKNQTCNWVALFLRENGVNCANINGDMNYAIRIEQWNQFVSGKANILAATDVGSRGLNTIQVMHVLNYDFPLYAADYLHRIGRVGRLGSPDSCKVTNFVVGEQEVKLVQQIELAIRRNQPLTNVDGNITNIVQRKIARNMRESV</sequence>
<evidence type="ECO:0000256" key="4">
    <source>
        <dbReference type="ARBA" id="ARBA00022840"/>
    </source>
</evidence>
<dbReference type="GO" id="GO:0005524">
    <property type="term" value="F:ATP binding"/>
    <property type="evidence" value="ECO:0007669"/>
    <property type="project" value="UniProtKB-KW"/>
</dbReference>
<gene>
    <name evidence="7" type="ORF">PHAECO_LOCUS7114</name>
</gene>
<feature type="domain" description="Helicase ATP-binding" evidence="5">
    <location>
        <begin position="124"/>
        <end position="297"/>
    </location>
</feature>
<dbReference type="OrthoDB" id="10256233at2759"/>
<evidence type="ECO:0008006" key="9">
    <source>
        <dbReference type="Google" id="ProtNLM"/>
    </source>
</evidence>
<dbReference type="Proteomes" id="UP001153737">
    <property type="component" value="Chromosome 3"/>
</dbReference>
<dbReference type="GO" id="GO:0016787">
    <property type="term" value="F:hydrolase activity"/>
    <property type="evidence" value="ECO:0007669"/>
    <property type="project" value="UniProtKB-KW"/>
</dbReference>
<keyword evidence="2" id="KW-0378">Hydrolase</keyword>
<feature type="domain" description="Helicase C-terminal" evidence="6">
    <location>
        <begin position="308"/>
        <end position="472"/>
    </location>
</feature>
<dbReference type="CDD" id="cd18787">
    <property type="entry name" value="SF2_C_DEAD"/>
    <property type="match status" value="1"/>
</dbReference>
<protein>
    <recommendedName>
        <fullName evidence="9">RNA helicase</fullName>
    </recommendedName>
</protein>
<accession>A0A9N9SE70</accession>
<keyword evidence="1" id="KW-0547">Nucleotide-binding</keyword>
<keyword evidence="4" id="KW-0067">ATP-binding</keyword>
<dbReference type="SMART" id="SM00487">
    <property type="entry name" value="DEXDc"/>
    <property type="match status" value="1"/>
</dbReference>
<reference evidence="7" key="2">
    <citation type="submission" date="2022-10" db="EMBL/GenBank/DDBJ databases">
        <authorList>
            <consortium name="ENA_rothamsted_submissions"/>
            <consortium name="culmorum"/>
            <person name="King R."/>
        </authorList>
    </citation>
    <scope>NUCLEOTIDE SEQUENCE</scope>
</reference>
<proteinExistence type="predicted"/>
<dbReference type="InterPro" id="IPR014001">
    <property type="entry name" value="Helicase_ATP-bd"/>
</dbReference>
<dbReference type="GO" id="GO:0003676">
    <property type="term" value="F:nucleic acid binding"/>
    <property type="evidence" value="ECO:0007669"/>
    <property type="project" value="InterPro"/>
</dbReference>
<dbReference type="GO" id="GO:0004386">
    <property type="term" value="F:helicase activity"/>
    <property type="evidence" value="ECO:0007669"/>
    <property type="project" value="UniProtKB-KW"/>
</dbReference>
<dbReference type="AlphaFoldDB" id="A0A9N9SE70"/>
<dbReference type="InterPro" id="IPR027417">
    <property type="entry name" value="P-loop_NTPase"/>
</dbReference>
<keyword evidence="3" id="KW-0347">Helicase</keyword>
<dbReference type="SMART" id="SM00490">
    <property type="entry name" value="HELICc"/>
    <property type="match status" value="1"/>
</dbReference>
<evidence type="ECO:0000259" key="6">
    <source>
        <dbReference type="PROSITE" id="PS51194"/>
    </source>
</evidence>
<evidence type="ECO:0000313" key="7">
    <source>
        <dbReference type="EMBL" id="CAG9819641.1"/>
    </source>
</evidence>
<dbReference type="Gene3D" id="3.40.50.300">
    <property type="entry name" value="P-loop containing nucleotide triphosphate hydrolases"/>
    <property type="match status" value="2"/>
</dbReference>